<dbReference type="SUPFAM" id="SSF57667">
    <property type="entry name" value="beta-beta-alpha zinc fingers"/>
    <property type="match status" value="5"/>
</dbReference>
<proteinExistence type="inferred from homology"/>
<comment type="similarity">
    <text evidence="2">Belongs to the krueppel C2H2-type zinc-finger protein family.</text>
</comment>
<evidence type="ECO:0000256" key="10">
    <source>
        <dbReference type="ARBA" id="ARBA00023242"/>
    </source>
</evidence>
<keyword evidence="4" id="KW-0677">Repeat</keyword>
<dbReference type="InterPro" id="IPR036236">
    <property type="entry name" value="Znf_C2H2_sf"/>
</dbReference>
<feature type="region of interest" description="Disordered" evidence="12">
    <location>
        <begin position="435"/>
        <end position="485"/>
    </location>
</feature>
<feature type="compositionally biased region" description="Low complexity" evidence="12">
    <location>
        <begin position="465"/>
        <end position="480"/>
    </location>
</feature>
<dbReference type="InterPro" id="IPR013087">
    <property type="entry name" value="Znf_C2H2_type"/>
</dbReference>
<name>A0A7E6CGG0_9CHIR</name>
<evidence type="ECO:0000256" key="8">
    <source>
        <dbReference type="ARBA" id="ARBA00023125"/>
    </source>
</evidence>
<feature type="region of interest" description="Disordered" evidence="12">
    <location>
        <begin position="509"/>
        <end position="575"/>
    </location>
</feature>
<dbReference type="RefSeq" id="XP_035866035.1">
    <property type="nucleotide sequence ID" value="XM_036010142.1"/>
</dbReference>
<dbReference type="GO" id="GO:0005634">
    <property type="term" value="C:nucleus"/>
    <property type="evidence" value="ECO:0007669"/>
    <property type="project" value="UniProtKB-SubCell"/>
</dbReference>
<evidence type="ECO:0000256" key="1">
    <source>
        <dbReference type="ARBA" id="ARBA00004123"/>
    </source>
</evidence>
<feature type="region of interest" description="Disordered" evidence="12">
    <location>
        <begin position="678"/>
        <end position="736"/>
    </location>
</feature>
<dbReference type="GO" id="GO:0000978">
    <property type="term" value="F:RNA polymerase II cis-regulatory region sequence-specific DNA binding"/>
    <property type="evidence" value="ECO:0007669"/>
    <property type="project" value="TreeGrafter"/>
</dbReference>
<dbReference type="Gene3D" id="3.30.160.60">
    <property type="entry name" value="Classic Zinc Finger"/>
    <property type="match status" value="5"/>
</dbReference>
<evidence type="ECO:0000256" key="4">
    <source>
        <dbReference type="ARBA" id="ARBA00022737"/>
    </source>
</evidence>
<dbReference type="GO" id="GO:0000981">
    <property type="term" value="F:DNA-binding transcription factor activity, RNA polymerase II-specific"/>
    <property type="evidence" value="ECO:0007669"/>
    <property type="project" value="TreeGrafter"/>
</dbReference>
<dbReference type="SMART" id="SM00355">
    <property type="entry name" value="ZnF_C2H2"/>
    <property type="match status" value="10"/>
</dbReference>
<keyword evidence="9" id="KW-0804">Transcription</keyword>
<feature type="region of interest" description="Disordered" evidence="12">
    <location>
        <begin position="1"/>
        <end position="21"/>
    </location>
</feature>
<evidence type="ECO:0000256" key="3">
    <source>
        <dbReference type="ARBA" id="ARBA00022723"/>
    </source>
</evidence>
<organism evidence="14 15">
    <name type="scientific">Phyllostomus discolor</name>
    <name type="common">pale spear-nosed bat</name>
    <dbReference type="NCBI Taxonomy" id="89673"/>
    <lineage>
        <taxon>Eukaryota</taxon>
        <taxon>Metazoa</taxon>
        <taxon>Chordata</taxon>
        <taxon>Craniata</taxon>
        <taxon>Vertebrata</taxon>
        <taxon>Euteleostomi</taxon>
        <taxon>Mammalia</taxon>
        <taxon>Eutheria</taxon>
        <taxon>Laurasiatheria</taxon>
        <taxon>Chiroptera</taxon>
        <taxon>Yangochiroptera</taxon>
        <taxon>Phyllostomidae</taxon>
        <taxon>Phyllostominae</taxon>
        <taxon>Phyllostomus</taxon>
    </lineage>
</organism>
<keyword evidence="10" id="KW-0539">Nucleus</keyword>
<feature type="domain" description="C2H2-type" evidence="13">
    <location>
        <begin position="1048"/>
        <end position="1072"/>
    </location>
</feature>
<feature type="compositionally biased region" description="Basic and acidic residues" evidence="12">
    <location>
        <begin position="717"/>
        <end position="731"/>
    </location>
</feature>
<dbReference type="PANTHER" id="PTHR45925:SF3">
    <property type="entry name" value="ZINC FINGER PROTEIN 516"/>
    <property type="match status" value="1"/>
</dbReference>
<evidence type="ECO:0000259" key="13">
    <source>
        <dbReference type="PROSITE" id="PS50157"/>
    </source>
</evidence>
<keyword evidence="3" id="KW-0479">Metal-binding</keyword>
<feature type="domain" description="C2H2-type" evidence="13">
    <location>
        <begin position="53"/>
        <end position="75"/>
    </location>
</feature>
<feature type="domain" description="C2H2-type" evidence="13">
    <location>
        <begin position="308"/>
        <end position="335"/>
    </location>
</feature>
<dbReference type="FunFam" id="3.30.160.60:FF:002223">
    <property type="entry name" value="zinc finger protein 516 isoform X3"/>
    <property type="match status" value="1"/>
</dbReference>
<evidence type="ECO:0000313" key="14">
    <source>
        <dbReference type="Proteomes" id="UP000504628"/>
    </source>
</evidence>
<feature type="compositionally biased region" description="Low complexity" evidence="12">
    <location>
        <begin position="707"/>
        <end position="716"/>
    </location>
</feature>
<dbReference type="Pfam" id="PF00096">
    <property type="entry name" value="zf-C2H2"/>
    <property type="match status" value="5"/>
</dbReference>
<keyword evidence="14" id="KW-1185">Reference proteome</keyword>
<dbReference type="AlphaFoldDB" id="A0A7E6CGG0"/>
<dbReference type="FunFam" id="3.30.160.60:FF:000340">
    <property type="entry name" value="zinc finger protein 473 isoform X1"/>
    <property type="match status" value="1"/>
</dbReference>
<feature type="region of interest" description="Disordered" evidence="12">
    <location>
        <begin position="818"/>
        <end position="1002"/>
    </location>
</feature>
<dbReference type="FunFam" id="3.30.160.60:FF:000075">
    <property type="entry name" value="Putative zinc finger protein 536"/>
    <property type="match status" value="1"/>
</dbReference>
<evidence type="ECO:0000256" key="5">
    <source>
        <dbReference type="ARBA" id="ARBA00022771"/>
    </source>
</evidence>
<accession>A0A7E6CGG0</accession>
<dbReference type="GeneID" id="114506465"/>
<dbReference type="GO" id="GO:0008270">
    <property type="term" value="F:zinc ion binding"/>
    <property type="evidence" value="ECO:0007669"/>
    <property type="project" value="UniProtKB-KW"/>
</dbReference>
<evidence type="ECO:0000256" key="6">
    <source>
        <dbReference type="ARBA" id="ARBA00022833"/>
    </source>
</evidence>
<feature type="compositionally biased region" description="Basic and acidic residues" evidence="12">
    <location>
        <begin position="513"/>
        <end position="523"/>
    </location>
</feature>
<feature type="compositionally biased region" description="Polar residues" evidence="12">
    <location>
        <begin position="528"/>
        <end position="543"/>
    </location>
</feature>
<feature type="compositionally biased region" description="Pro residues" evidence="12">
    <location>
        <begin position="884"/>
        <end position="899"/>
    </location>
</feature>
<feature type="domain" description="C2H2-type" evidence="13">
    <location>
        <begin position="221"/>
        <end position="248"/>
    </location>
</feature>
<sequence>MEHGREAEAELRRGPEVGGDKAVSHSCCICGKSFPFQSSLSQHMRKHTGEKPYKCPYCDHRASQKGNLKIHIRSHRTGTLIQGQEPEAGETRVSEGLDGCTSPTKSTSACNRILNGAAPLDSSKILLRSCRKEAEGSPCAAADGRAAAQCSFCKSKFRRKKELQRHVHRAHKPFKCRLCSYVALREEALLSHVEKDHITAQGPSGEACAENGKPELPPGEFPCEVCGQAFSQTWFLKAHMKKHRGSFDHGCHICGRRFKEPWFLKNHMKAHGPRAASKNRLRSELDPVATINNVVQEEAIVAGLALYEICTKCGNLFTNLDSLNAHNAVHRRAEAGRTRAPAGEGAPGPADSQQLFLQCLNLRPAGADAPAHAQAGRRVAELDPVNSYQAWQLATRGRVVELAEYLKYGAWEEALGGDVAFDKERREYVLVSQEKRKRELEPGVQGHPRKRTGAPGDPMAGPLDPRLASARPSRRAATPAGHGKSSECFECGKIFRTYHQMVLHSRVHRRVRRDQDCPGDRVARVRSGSFSEGDSASQPSSPGSACAATDSPGSGLAEEGADESGEEGAAEVAPGAESRGCCFSKDAASPSLSNGGHSLGDALSAERGPGRLCLELAASVRAPEDRGRETARRPEPPRCSADPRVPACRPKQELLGARDPADAPCGADQTHVDGVARQRWPEGPASRPKEQPCGLHSREHPGRGTRALAPDLAPLDLSERSTREDRGRKEPASSPQAALAVHPCPYCSHKSYYPEVLWMHKRLWHRVSCSAAAPQWTRPNGHRGVRDGLVFLVRSGRTGPPPALGGRDCQPLPVARFSRTQVPGGTPGPRGSSSPLGGAAKATGVSKSREGPPGGPCALWAASPEGPRQTRPGHGPEQLGALAPTPPPRPKQEPGPRPAPSAGGGFSRSATPTPTVTARAGDRCVSPGAGAGLGAPSKHGAPDPLKAKPSPQPQGPPPRKGDGGPPLPPRETPCKAGQGPRGDAAPPALQAAKQEPAPEGPEKRLDILSLFKTYIPKDLATLYQSWGAEGPALEHRGALRTQARQGDLVCVECGKCFHQPSHLRAHLRAHSGGVFDSDGLQGAEVLTAPADAPKQGRDPSSPDAAPTVPLRKGT</sequence>
<dbReference type="FunFam" id="3.30.160.60:FF:000652">
    <property type="entry name" value="Zinc finger protein 516"/>
    <property type="match status" value="1"/>
</dbReference>
<dbReference type="InterPro" id="IPR051967">
    <property type="entry name" value="Krueppel_C2H2-ZF"/>
</dbReference>
<evidence type="ECO:0000313" key="15">
    <source>
        <dbReference type="RefSeq" id="XP_035866035.1"/>
    </source>
</evidence>
<dbReference type="Proteomes" id="UP000504628">
    <property type="component" value="Chromosome 9"/>
</dbReference>
<evidence type="ECO:0000256" key="11">
    <source>
        <dbReference type="PROSITE-ProRule" id="PRU00042"/>
    </source>
</evidence>
<feature type="domain" description="C2H2-type" evidence="13">
    <location>
        <begin position="25"/>
        <end position="52"/>
    </location>
</feature>
<keyword evidence="7" id="KW-0805">Transcription regulation</keyword>
<dbReference type="PROSITE" id="PS00028">
    <property type="entry name" value="ZINC_FINGER_C2H2_1"/>
    <property type="match status" value="7"/>
</dbReference>
<reference evidence="15 16" key="1">
    <citation type="submission" date="2025-04" db="UniProtKB">
        <authorList>
            <consortium name="RefSeq"/>
        </authorList>
    </citation>
    <scope>IDENTIFICATION</scope>
    <source>
        <tissue evidence="15 16">Muscle</tissue>
    </source>
</reference>
<dbReference type="RefSeq" id="XP_035866036.1">
    <property type="nucleotide sequence ID" value="XM_036010143.1"/>
</dbReference>
<feature type="domain" description="C2H2-type" evidence="13">
    <location>
        <begin position="249"/>
        <end position="276"/>
    </location>
</feature>
<feature type="region of interest" description="Disordered" evidence="12">
    <location>
        <begin position="617"/>
        <end position="647"/>
    </location>
</feature>
<keyword evidence="5 11" id="KW-0863">Zinc-finger</keyword>
<feature type="compositionally biased region" description="Low complexity" evidence="12">
    <location>
        <begin position="829"/>
        <end position="838"/>
    </location>
</feature>
<feature type="domain" description="C2H2-type" evidence="13">
    <location>
        <begin position="486"/>
        <end position="513"/>
    </location>
</feature>
<evidence type="ECO:0000313" key="16">
    <source>
        <dbReference type="RefSeq" id="XP_035866036.1"/>
    </source>
</evidence>
<feature type="compositionally biased region" description="Acidic residues" evidence="12">
    <location>
        <begin position="559"/>
        <end position="569"/>
    </location>
</feature>
<gene>
    <name evidence="15 16" type="primary">ZNF516</name>
</gene>
<dbReference type="FunFam" id="3.30.160.60:FF:002620">
    <property type="entry name" value="Zinc finger protein 516"/>
    <property type="match status" value="1"/>
</dbReference>
<dbReference type="PANTHER" id="PTHR45925">
    <property type="entry name" value="ZINC FINGER PROTEIN"/>
    <property type="match status" value="1"/>
</dbReference>
<keyword evidence="6" id="KW-0862">Zinc</keyword>
<dbReference type="OrthoDB" id="8852887at2759"/>
<evidence type="ECO:0000256" key="2">
    <source>
        <dbReference type="ARBA" id="ARBA00006991"/>
    </source>
</evidence>
<keyword evidence="8" id="KW-0238">DNA-binding</keyword>
<feature type="compositionally biased region" description="Basic and acidic residues" evidence="12">
    <location>
        <begin position="622"/>
        <end position="636"/>
    </location>
</feature>
<evidence type="ECO:0000256" key="7">
    <source>
        <dbReference type="ARBA" id="ARBA00023015"/>
    </source>
</evidence>
<dbReference type="PROSITE" id="PS50157">
    <property type="entry name" value="ZINC_FINGER_C2H2_2"/>
    <property type="match status" value="7"/>
</dbReference>
<evidence type="ECO:0000256" key="9">
    <source>
        <dbReference type="ARBA" id="ARBA00023163"/>
    </source>
</evidence>
<evidence type="ECO:0000256" key="12">
    <source>
        <dbReference type="SAM" id="MobiDB-lite"/>
    </source>
</evidence>
<protein>
    <submittedName>
        <fullName evidence="15 16">Zinc finger protein 516 isoform X1</fullName>
    </submittedName>
</protein>
<comment type="subcellular location">
    <subcellularLocation>
        <location evidence="1">Nucleus</location>
    </subcellularLocation>
</comment>
<dbReference type="CTD" id="9658"/>
<feature type="region of interest" description="Disordered" evidence="12">
    <location>
        <begin position="1079"/>
        <end position="1114"/>
    </location>
</feature>